<protein>
    <submittedName>
        <fullName evidence="2">DUF4824 family protein</fullName>
    </submittedName>
</protein>
<dbReference type="InterPro" id="IPR032249">
    <property type="entry name" value="DUF4824"/>
</dbReference>
<name>A0ABU8EUU6_9GAMM</name>
<keyword evidence="1" id="KW-1133">Transmembrane helix</keyword>
<keyword evidence="3" id="KW-1185">Reference proteome</keyword>
<comment type="caution">
    <text evidence="2">The sequence shown here is derived from an EMBL/GenBank/DDBJ whole genome shotgun (WGS) entry which is preliminary data.</text>
</comment>
<reference evidence="2 3" key="1">
    <citation type="submission" date="2023-12" db="EMBL/GenBank/DDBJ databases">
        <title>Friends and Foes: Symbiotic and Algicidal bacterial influence on Karenia brevis blooms.</title>
        <authorList>
            <person name="Fei C."/>
            <person name="Mohamed A.R."/>
            <person name="Booker A."/>
            <person name="Arshad M."/>
            <person name="Klass S."/>
            <person name="Ahn S."/>
            <person name="Gilbert P.M."/>
            <person name="Heil C.A."/>
            <person name="Martinez J.M."/>
            <person name="Amin S.A."/>
        </authorList>
    </citation>
    <scope>NUCLEOTIDE SEQUENCE [LARGE SCALE GENOMIC DNA]</scope>
    <source>
        <strain evidence="2 3">CE15</strain>
    </source>
</reference>
<evidence type="ECO:0000313" key="3">
    <source>
        <dbReference type="Proteomes" id="UP001382455"/>
    </source>
</evidence>
<dbReference type="Pfam" id="PF16106">
    <property type="entry name" value="DUF4824"/>
    <property type="match status" value="1"/>
</dbReference>
<organism evidence="2 3">
    <name type="scientific">Pseudoalteromonas spongiae</name>
    <dbReference type="NCBI Taxonomy" id="298657"/>
    <lineage>
        <taxon>Bacteria</taxon>
        <taxon>Pseudomonadati</taxon>
        <taxon>Pseudomonadota</taxon>
        <taxon>Gammaproteobacteria</taxon>
        <taxon>Alteromonadales</taxon>
        <taxon>Pseudoalteromonadaceae</taxon>
        <taxon>Pseudoalteromonas</taxon>
    </lineage>
</organism>
<keyword evidence="1" id="KW-0812">Transmembrane</keyword>
<keyword evidence="1" id="KW-0472">Membrane</keyword>
<dbReference type="EMBL" id="JBAWKS010000001">
    <property type="protein sequence ID" value="MEI4550742.1"/>
    <property type="molecule type" value="Genomic_DNA"/>
</dbReference>
<sequence>MKKYLIYGIALIVFTNIFILGGVFYNRSGEPTAQLVLSEREARLPYLSGFEKENSGVGLSISWRALANKKDELAYYNNRSINLTKQQLIALGFTELEISEDGWAQERTLFFALEYNGEHYQKSLANAQSYYEKALARFELDTNDEQLKYAKERASEAYQQELHRNSRLFFLEAAQDYKTLATKYAAQSNIVIVKGNAKPYFNDYSKDHSLHLRALLVNRINVPAHFVETLASLKTSRGQTKPGYSVTVNWGKRLEPWIVDIQIN</sequence>
<dbReference type="RefSeq" id="WP_336435828.1">
    <property type="nucleotide sequence ID" value="NZ_JBAWKS010000001.1"/>
</dbReference>
<evidence type="ECO:0000256" key="1">
    <source>
        <dbReference type="SAM" id="Phobius"/>
    </source>
</evidence>
<evidence type="ECO:0000313" key="2">
    <source>
        <dbReference type="EMBL" id="MEI4550742.1"/>
    </source>
</evidence>
<accession>A0ABU8EUU6</accession>
<dbReference type="Proteomes" id="UP001382455">
    <property type="component" value="Unassembled WGS sequence"/>
</dbReference>
<feature type="transmembrane region" description="Helical" evidence="1">
    <location>
        <begin position="6"/>
        <end position="25"/>
    </location>
</feature>
<proteinExistence type="predicted"/>
<gene>
    <name evidence="2" type="ORF">WAE96_13810</name>
</gene>